<gene>
    <name evidence="7 10" type="primary">rpsM</name>
    <name evidence="10" type="ORF">Enr13x_15420</name>
</gene>
<dbReference type="FunFam" id="4.10.910.10:FF:000001">
    <property type="entry name" value="30S ribosomal protein S13"/>
    <property type="match status" value="1"/>
</dbReference>
<keyword evidence="2 7" id="KW-0699">rRNA-binding</keyword>
<dbReference type="InterPro" id="IPR010979">
    <property type="entry name" value="Ribosomal_uS13-like_H2TH"/>
</dbReference>
<dbReference type="RefSeq" id="WP_197455857.1">
    <property type="nucleotide sequence ID" value="NZ_CP037423.1"/>
</dbReference>
<evidence type="ECO:0000313" key="10">
    <source>
        <dbReference type="EMBL" id="QDV41699.1"/>
    </source>
</evidence>
<dbReference type="SUPFAM" id="SSF46946">
    <property type="entry name" value="S13-like H2TH domain"/>
    <property type="match status" value="1"/>
</dbReference>
<dbReference type="FunFam" id="1.10.8.50:FF:000001">
    <property type="entry name" value="30S ribosomal protein S13"/>
    <property type="match status" value="1"/>
</dbReference>
<sequence>MPRLLGVDIPNDKQIQYSLTYLYGVGLHTAREACEKLGVDPTRAASELGEDELGQIAALLEREYTVEGPLRRQTTQNISRLREIKSYRGMRHRMGLPVRGQRTKTNSRTRKGPKKTVAGKKGVKDLR</sequence>
<dbReference type="PROSITE" id="PS50159">
    <property type="entry name" value="RIBOSOMAL_S13_2"/>
    <property type="match status" value="1"/>
</dbReference>
<dbReference type="Pfam" id="PF00416">
    <property type="entry name" value="Ribosomal_S13"/>
    <property type="match status" value="1"/>
</dbReference>
<proteinExistence type="inferred from homology"/>
<comment type="subunit">
    <text evidence="7">Part of the 30S ribosomal subunit. Forms a loose heterodimer with protein S19. Forms two bridges to the 50S subunit in the 70S ribosome.</text>
</comment>
<keyword evidence="11" id="KW-1185">Reference proteome</keyword>
<name>A0A518HLN7_9BACT</name>
<evidence type="ECO:0000256" key="7">
    <source>
        <dbReference type="HAMAP-Rule" id="MF_01315"/>
    </source>
</evidence>
<dbReference type="Gene3D" id="1.10.8.50">
    <property type="match status" value="1"/>
</dbReference>
<dbReference type="NCBIfam" id="TIGR03631">
    <property type="entry name" value="uS13_bact"/>
    <property type="match status" value="1"/>
</dbReference>
<dbReference type="EMBL" id="CP037423">
    <property type="protein sequence ID" value="QDV41699.1"/>
    <property type="molecule type" value="Genomic_DNA"/>
</dbReference>
<evidence type="ECO:0000256" key="1">
    <source>
        <dbReference type="ARBA" id="ARBA00008080"/>
    </source>
</evidence>
<dbReference type="PANTHER" id="PTHR10871">
    <property type="entry name" value="30S RIBOSOMAL PROTEIN S13/40S RIBOSOMAL PROTEIN S18"/>
    <property type="match status" value="1"/>
</dbReference>
<evidence type="ECO:0000256" key="2">
    <source>
        <dbReference type="ARBA" id="ARBA00022730"/>
    </source>
</evidence>
<dbReference type="AlphaFoldDB" id="A0A518HLN7"/>
<keyword evidence="3 7" id="KW-0694">RNA-binding</keyword>
<protein>
    <recommendedName>
        <fullName evidence="6 7">Small ribosomal subunit protein uS13</fullName>
    </recommendedName>
</protein>
<dbReference type="PANTHER" id="PTHR10871:SF1">
    <property type="entry name" value="SMALL RIBOSOMAL SUBUNIT PROTEIN US13M"/>
    <property type="match status" value="1"/>
</dbReference>
<dbReference type="GO" id="GO:0015935">
    <property type="term" value="C:small ribosomal subunit"/>
    <property type="evidence" value="ECO:0007669"/>
    <property type="project" value="TreeGrafter"/>
</dbReference>
<dbReference type="GO" id="GO:0003735">
    <property type="term" value="F:structural constituent of ribosome"/>
    <property type="evidence" value="ECO:0007669"/>
    <property type="project" value="InterPro"/>
</dbReference>
<feature type="compositionally biased region" description="Basic residues" evidence="9">
    <location>
        <begin position="101"/>
        <end position="118"/>
    </location>
</feature>
<evidence type="ECO:0000256" key="3">
    <source>
        <dbReference type="ARBA" id="ARBA00022884"/>
    </source>
</evidence>
<evidence type="ECO:0000256" key="6">
    <source>
        <dbReference type="ARBA" id="ARBA00035166"/>
    </source>
</evidence>
<keyword evidence="5 7" id="KW-0687">Ribonucleoprotein</keyword>
<dbReference type="InterPro" id="IPR027437">
    <property type="entry name" value="Rbsml_uS13_C"/>
</dbReference>
<dbReference type="PIRSF" id="PIRSF002134">
    <property type="entry name" value="Ribosomal_S13"/>
    <property type="match status" value="1"/>
</dbReference>
<dbReference type="GO" id="GO:0005829">
    <property type="term" value="C:cytosol"/>
    <property type="evidence" value="ECO:0007669"/>
    <property type="project" value="TreeGrafter"/>
</dbReference>
<accession>A0A518HLN7</accession>
<dbReference type="HAMAP" id="MF_01315">
    <property type="entry name" value="Ribosomal_uS13"/>
    <property type="match status" value="1"/>
</dbReference>
<evidence type="ECO:0000256" key="9">
    <source>
        <dbReference type="SAM" id="MobiDB-lite"/>
    </source>
</evidence>
<evidence type="ECO:0000256" key="4">
    <source>
        <dbReference type="ARBA" id="ARBA00022980"/>
    </source>
</evidence>
<comment type="similarity">
    <text evidence="1 7 8">Belongs to the universal ribosomal protein uS13 family.</text>
</comment>
<feature type="region of interest" description="Disordered" evidence="9">
    <location>
        <begin position="91"/>
        <end position="127"/>
    </location>
</feature>
<comment type="function">
    <text evidence="7">Located at the top of the head of the 30S subunit, it contacts several helices of the 16S rRNA. In the 70S ribosome it contacts the 23S rRNA (bridge B1a) and protein L5 of the 50S subunit (bridge B1b), connecting the 2 subunits; these bridges are implicated in subunit movement. Contacts the tRNAs in the A and P-sites.</text>
</comment>
<dbReference type="GO" id="GO:0019843">
    <property type="term" value="F:rRNA binding"/>
    <property type="evidence" value="ECO:0007669"/>
    <property type="project" value="UniProtKB-UniRule"/>
</dbReference>
<dbReference type="Proteomes" id="UP000319004">
    <property type="component" value="Chromosome"/>
</dbReference>
<dbReference type="InterPro" id="IPR019980">
    <property type="entry name" value="Ribosomal_uS13_bac-type"/>
</dbReference>
<organism evidence="10 11">
    <name type="scientific">Stieleria neptunia</name>
    <dbReference type="NCBI Taxonomy" id="2527979"/>
    <lineage>
        <taxon>Bacteria</taxon>
        <taxon>Pseudomonadati</taxon>
        <taxon>Planctomycetota</taxon>
        <taxon>Planctomycetia</taxon>
        <taxon>Pirellulales</taxon>
        <taxon>Pirellulaceae</taxon>
        <taxon>Stieleria</taxon>
    </lineage>
</organism>
<evidence type="ECO:0000256" key="8">
    <source>
        <dbReference type="RuleBase" id="RU003830"/>
    </source>
</evidence>
<dbReference type="GO" id="GO:0006412">
    <property type="term" value="P:translation"/>
    <property type="evidence" value="ECO:0007669"/>
    <property type="project" value="UniProtKB-UniRule"/>
</dbReference>
<dbReference type="PROSITE" id="PS00646">
    <property type="entry name" value="RIBOSOMAL_S13_1"/>
    <property type="match status" value="1"/>
</dbReference>
<dbReference type="InterPro" id="IPR001892">
    <property type="entry name" value="Ribosomal_uS13"/>
</dbReference>
<dbReference type="Gene3D" id="4.10.910.10">
    <property type="entry name" value="30s ribosomal protein s13, domain 2"/>
    <property type="match status" value="1"/>
</dbReference>
<dbReference type="GO" id="GO:0000049">
    <property type="term" value="F:tRNA binding"/>
    <property type="evidence" value="ECO:0007669"/>
    <property type="project" value="UniProtKB-UniRule"/>
</dbReference>
<keyword evidence="4 7" id="KW-0689">Ribosomal protein</keyword>
<dbReference type="KEGG" id="snep:Enr13x_15420"/>
<reference evidence="10 11" key="1">
    <citation type="submission" date="2019-03" db="EMBL/GenBank/DDBJ databases">
        <title>Deep-cultivation of Planctomycetes and their phenomic and genomic characterization uncovers novel biology.</title>
        <authorList>
            <person name="Wiegand S."/>
            <person name="Jogler M."/>
            <person name="Boedeker C."/>
            <person name="Pinto D."/>
            <person name="Vollmers J."/>
            <person name="Rivas-Marin E."/>
            <person name="Kohn T."/>
            <person name="Peeters S.H."/>
            <person name="Heuer A."/>
            <person name="Rast P."/>
            <person name="Oberbeckmann S."/>
            <person name="Bunk B."/>
            <person name="Jeske O."/>
            <person name="Meyerdierks A."/>
            <person name="Storesund J.E."/>
            <person name="Kallscheuer N."/>
            <person name="Luecker S."/>
            <person name="Lage O.M."/>
            <person name="Pohl T."/>
            <person name="Merkel B.J."/>
            <person name="Hornburger P."/>
            <person name="Mueller R.-W."/>
            <person name="Bruemmer F."/>
            <person name="Labrenz M."/>
            <person name="Spormann A.M."/>
            <person name="Op den Camp H."/>
            <person name="Overmann J."/>
            <person name="Amann R."/>
            <person name="Jetten M.S.M."/>
            <person name="Mascher T."/>
            <person name="Medema M.H."/>
            <person name="Devos D.P."/>
            <person name="Kaster A.-K."/>
            <person name="Ovreas L."/>
            <person name="Rohde M."/>
            <person name="Galperin M.Y."/>
            <person name="Jogler C."/>
        </authorList>
    </citation>
    <scope>NUCLEOTIDE SEQUENCE [LARGE SCALE GENOMIC DNA]</scope>
    <source>
        <strain evidence="10 11">Enr13</strain>
    </source>
</reference>
<keyword evidence="7" id="KW-0820">tRNA-binding</keyword>
<evidence type="ECO:0000313" key="11">
    <source>
        <dbReference type="Proteomes" id="UP000319004"/>
    </source>
</evidence>
<dbReference type="InterPro" id="IPR018269">
    <property type="entry name" value="Ribosomal_uS13_CS"/>
</dbReference>
<evidence type="ECO:0000256" key="5">
    <source>
        <dbReference type="ARBA" id="ARBA00023274"/>
    </source>
</evidence>